<proteinExistence type="predicted"/>
<gene>
    <name evidence="2" type="ORF">B0H67DRAFT_146849</name>
</gene>
<dbReference type="Proteomes" id="UP001172102">
    <property type="component" value="Unassembled WGS sequence"/>
</dbReference>
<name>A0AA40E893_9PEZI</name>
<dbReference type="EMBL" id="JAUKUA010000002">
    <property type="protein sequence ID" value="KAK0726093.1"/>
    <property type="molecule type" value="Genomic_DNA"/>
</dbReference>
<feature type="compositionally biased region" description="Basic and acidic residues" evidence="1">
    <location>
        <begin position="378"/>
        <end position="393"/>
    </location>
</feature>
<reference evidence="2" key="1">
    <citation type="submission" date="2023-06" db="EMBL/GenBank/DDBJ databases">
        <title>Genome-scale phylogeny and comparative genomics of the fungal order Sordariales.</title>
        <authorList>
            <consortium name="Lawrence Berkeley National Laboratory"/>
            <person name="Hensen N."/>
            <person name="Bonometti L."/>
            <person name="Westerberg I."/>
            <person name="Brannstrom I.O."/>
            <person name="Guillou S."/>
            <person name="Cros-Aarteil S."/>
            <person name="Calhoun S."/>
            <person name="Haridas S."/>
            <person name="Kuo A."/>
            <person name="Mondo S."/>
            <person name="Pangilinan J."/>
            <person name="Riley R."/>
            <person name="Labutti K."/>
            <person name="Andreopoulos B."/>
            <person name="Lipzen A."/>
            <person name="Chen C."/>
            <person name="Yanf M."/>
            <person name="Daum C."/>
            <person name="Ng V."/>
            <person name="Clum A."/>
            <person name="Steindorff A."/>
            <person name="Ohm R."/>
            <person name="Martin F."/>
            <person name="Silar P."/>
            <person name="Natvig D."/>
            <person name="Lalanne C."/>
            <person name="Gautier V."/>
            <person name="Ament-Velasquez S.L."/>
            <person name="Kruys A."/>
            <person name="Hutchinson M.I."/>
            <person name="Powell A.J."/>
            <person name="Barry K."/>
            <person name="Miller A.N."/>
            <person name="Grigoriev I.V."/>
            <person name="Debuchy R."/>
            <person name="Gladieux P."/>
            <person name="Thoren M.H."/>
            <person name="Johannesson H."/>
        </authorList>
    </citation>
    <scope>NUCLEOTIDE SEQUENCE</scope>
    <source>
        <strain evidence="2">SMH4607-1</strain>
    </source>
</reference>
<feature type="compositionally biased region" description="Basic and acidic residues" evidence="1">
    <location>
        <begin position="403"/>
        <end position="413"/>
    </location>
</feature>
<evidence type="ECO:0000256" key="1">
    <source>
        <dbReference type="SAM" id="MobiDB-lite"/>
    </source>
</evidence>
<comment type="caution">
    <text evidence="2">The sequence shown here is derived from an EMBL/GenBank/DDBJ whole genome shotgun (WGS) entry which is preliminary data.</text>
</comment>
<evidence type="ECO:0000313" key="2">
    <source>
        <dbReference type="EMBL" id="KAK0726093.1"/>
    </source>
</evidence>
<sequence>MALLPFGIRAARAILPLFALALGFVLFYMYAMNTGVGSLLSAIPIINSNSDSSDGNPTPAHDPPRYKPTPTWVPPPVFDPFPLLAMSSAEIEPPPIPEYNVPRPDMHQEYGLDRPPPLYIGFTRQWPMLLQAVVSYITAGWPADNIYVVENTGTHNSNREGKLSLQNPFYLNHSTLLRLGVHVVQTPVLLSFAQLQNFFMSQAYEGEHRYYFYSHQDVVVFSFEDGPDNNQRPGDRPWQFYDKDDELAAMFPNPARQPGYRTIYENCLRELNATLEMGERWGQRWFQYDHLALINRDAMEMVGGYDSLIPYYNSDCDINGKLVMGGWTLKHRRVGLINDVSSVVTNLEAFYRNPAITPSFTDPNPLPPEQEAKIVSDKAEKEAKEKAAQEEAARIAAEVPTTEDSKSARARRGEMPTDPIEYFRVLNKVGVEMGWHKYRDHDNVRNTWQSSQRGGDGEPFHYDALGFGRGFWVLAEAGRDVYRQKWGHRDCDIAEGTALKLDDQWKVEKDWEKKKEGE</sequence>
<evidence type="ECO:0000313" key="3">
    <source>
        <dbReference type="Proteomes" id="UP001172102"/>
    </source>
</evidence>
<organism evidence="2 3">
    <name type="scientific">Lasiosphaeris hirsuta</name>
    <dbReference type="NCBI Taxonomy" id="260670"/>
    <lineage>
        <taxon>Eukaryota</taxon>
        <taxon>Fungi</taxon>
        <taxon>Dikarya</taxon>
        <taxon>Ascomycota</taxon>
        <taxon>Pezizomycotina</taxon>
        <taxon>Sordariomycetes</taxon>
        <taxon>Sordariomycetidae</taxon>
        <taxon>Sordariales</taxon>
        <taxon>Lasiosphaeriaceae</taxon>
        <taxon>Lasiosphaeris</taxon>
    </lineage>
</organism>
<protein>
    <submittedName>
        <fullName evidence="2">Uncharacterized protein</fullName>
    </submittedName>
</protein>
<accession>A0AA40E893</accession>
<keyword evidence="3" id="KW-1185">Reference proteome</keyword>
<dbReference type="AlphaFoldDB" id="A0AA40E893"/>
<feature type="region of interest" description="Disordered" evidence="1">
    <location>
        <begin position="378"/>
        <end position="413"/>
    </location>
</feature>